<gene>
    <name evidence="2" type="ORF">CEXT_623891</name>
</gene>
<evidence type="ECO:0000313" key="3">
    <source>
        <dbReference type="Proteomes" id="UP001054945"/>
    </source>
</evidence>
<name>A0AAV4MGT5_CAEEX</name>
<dbReference type="Proteomes" id="UP001054945">
    <property type="component" value="Unassembled WGS sequence"/>
</dbReference>
<proteinExistence type="predicted"/>
<dbReference type="AlphaFoldDB" id="A0AAV4MGT5"/>
<feature type="signal peptide" evidence="1">
    <location>
        <begin position="1"/>
        <end position="17"/>
    </location>
</feature>
<dbReference type="EMBL" id="BPLR01002185">
    <property type="protein sequence ID" value="GIX71060.1"/>
    <property type="molecule type" value="Genomic_DNA"/>
</dbReference>
<evidence type="ECO:0000256" key="1">
    <source>
        <dbReference type="SAM" id="SignalP"/>
    </source>
</evidence>
<protein>
    <submittedName>
        <fullName evidence="2">Uncharacterized protein</fullName>
    </submittedName>
</protein>
<evidence type="ECO:0000313" key="2">
    <source>
        <dbReference type="EMBL" id="GIX71060.1"/>
    </source>
</evidence>
<sequence length="110" mass="12162">MLVIVLTLIIFCWLSNHRSPIIVGTEARSQMNRPDVLIFPFKGIKDMQRGTVTGKQIVKEDTGEEEACPEVGRTLRAEEPFRAARSRTAKSVSGLVSILGDCSSGRDWVS</sequence>
<organism evidence="2 3">
    <name type="scientific">Caerostris extrusa</name>
    <name type="common">Bark spider</name>
    <name type="synonym">Caerostris bankana</name>
    <dbReference type="NCBI Taxonomy" id="172846"/>
    <lineage>
        <taxon>Eukaryota</taxon>
        <taxon>Metazoa</taxon>
        <taxon>Ecdysozoa</taxon>
        <taxon>Arthropoda</taxon>
        <taxon>Chelicerata</taxon>
        <taxon>Arachnida</taxon>
        <taxon>Araneae</taxon>
        <taxon>Araneomorphae</taxon>
        <taxon>Entelegynae</taxon>
        <taxon>Araneoidea</taxon>
        <taxon>Araneidae</taxon>
        <taxon>Caerostris</taxon>
    </lineage>
</organism>
<keyword evidence="1" id="KW-0732">Signal</keyword>
<accession>A0AAV4MGT5</accession>
<feature type="chain" id="PRO_5043797606" evidence="1">
    <location>
        <begin position="18"/>
        <end position="110"/>
    </location>
</feature>
<keyword evidence="3" id="KW-1185">Reference proteome</keyword>
<comment type="caution">
    <text evidence="2">The sequence shown here is derived from an EMBL/GenBank/DDBJ whole genome shotgun (WGS) entry which is preliminary data.</text>
</comment>
<reference evidence="2 3" key="1">
    <citation type="submission" date="2021-06" db="EMBL/GenBank/DDBJ databases">
        <title>Caerostris extrusa draft genome.</title>
        <authorList>
            <person name="Kono N."/>
            <person name="Arakawa K."/>
        </authorList>
    </citation>
    <scope>NUCLEOTIDE SEQUENCE [LARGE SCALE GENOMIC DNA]</scope>
</reference>